<keyword evidence="1" id="KW-0472">Membrane</keyword>
<sequence>MLVATPILGWVWMLSFWYFGFVFLLPLLSSHKLREKYFVFFYQLVDVIWADSFAKTRRAALSVLDELESDDPELRKQGALRVLEVGAGTGANLKYIKRPLKYTNVDPNREFEPVFQEELKKNPHIELERWVQCYGEDMSELQEEHFDVVLLMYIFCTVNDPLKLIREAKRVLVKGGRLIYLEVVAYPQGTWQRLLQELVTPIWKFLACNFHVNRECHEDFIKSAGFLNVTANYVYLDMPVGINRHAYGAAVA</sequence>
<name>A0A9J6H6C3_HAELO</name>
<evidence type="ECO:0000313" key="3">
    <source>
        <dbReference type="EMBL" id="KAH9382260.1"/>
    </source>
</evidence>
<dbReference type="VEuPathDB" id="VectorBase:HLOH_060597"/>
<protein>
    <recommendedName>
        <fullName evidence="2">Methyltransferase type 11 domain-containing protein</fullName>
    </recommendedName>
</protein>
<evidence type="ECO:0000256" key="1">
    <source>
        <dbReference type="SAM" id="Phobius"/>
    </source>
</evidence>
<dbReference type="InterPro" id="IPR052356">
    <property type="entry name" value="Thiol_S-MT"/>
</dbReference>
<reference evidence="3 4" key="1">
    <citation type="journal article" date="2020" name="Cell">
        <title>Large-Scale Comparative Analyses of Tick Genomes Elucidate Their Genetic Diversity and Vector Capacities.</title>
        <authorList>
            <consortium name="Tick Genome and Microbiome Consortium (TIGMIC)"/>
            <person name="Jia N."/>
            <person name="Wang J."/>
            <person name="Shi W."/>
            <person name="Du L."/>
            <person name="Sun Y."/>
            <person name="Zhan W."/>
            <person name="Jiang J.F."/>
            <person name="Wang Q."/>
            <person name="Zhang B."/>
            <person name="Ji P."/>
            <person name="Bell-Sakyi L."/>
            <person name="Cui X.M."/>
            <person name="Yuan T.T."/>
            <person name="Jiang B.G."/>
            <person name="Yang W.F."/>
            <person name="Lam T.T."/>
            <person name="Chang Q.C."/>
            <person name="Ding S.J."/>
            <person name="Wang X.J."/>
            <person name="Zhu J.G."/>
            <person name="Ruan X.D."/>
            <person name="Zhao L."/>
            <person name="Wei J.T."/>
            <person name="Ye R.Z."/>
            <person name="Que T.C."/>
            <person name="Du C.H."/>
            <person name="Zhou Y.H."/>
            <person name="Cheng J.X."/>
            <person name="Dai P.F."/>
            <person name="Guo W.B."/>
            <person name="Han X.H."/>
            <person name="Huang E.J."/>
            <person name="Li L.F."/>
            <person name="Wei W."/>
            <person name="Gao Y.C."/>
            <person name="Liu J.Z."/>
            <person name="Shao H.Z."/>
            <person name="Wang X."/>
            <person name="Wang C.C."/>
            <person name="Yang T.C."/>
            <person name="Huo Q.B."/>
            <person name="Li W."/>
            <person name="Chen H.Y."/>
            <person name="Chen S.E."/>
            <person name="Zhou L.G."/>
            <person name="Ni X.B."/>
            <person name="Tian J.H."/>
            <person name="Sheng Y."/>
            <person name="Liu T."/>
            <person name="Pan Y.S."/>
            <person name="Xia L.Y."/>
            <person name="Li J."/>
            <person name="Zhao F."/>
            <person name="Cao W.C."/>
        </authorList>
    </citation>
    <scope>NUCLEOTIDE SEQUENCE [LARGE SCALE GENOMIC DNA]</scope>
    <source>
        <strain evidence="3">HaeL-2018</strain>
    </source>
</reference>
<accession>A0A9J6H6C3</accession>
<dbReference type="GO" id="GO:0008757">
    <property type="term" value="F:S-adenosylmethionine-dependent methyltransferase activity"/>
    <property type="evidence" value="ECO:0007669"/>
    <property type="project" value="InterPro"/>
</dbReference>
<keyword evidence="4" id="KW-1185">Reference proteome</keyword>
<gene>
    <name evidence="3" type="ORF">HPB48_016559</name>
</gene>
<dbReference type="SUPFAM" id="SSF53335">
    <property type="entry name" value="S-adenosyl-L-methionine-dependent methyltransferases"/>
    <property type="match status" value="1"/>
</dbReference>
<dbReference type="InterPro" id="IPR029063">
    <property type="entry name" value="SAM-dependent_MTases_sf"/>
</dbReference>
<comment type="caution">
    <text evidence="3">The sequence shown here is derived from an EMBL/GenBank/DDBJ whole genome shotgun (WGS) entry which is preliminary data.</text>
</comment>
<evidence type="ECO:0000313" key="4">
    <source>
        <dbReference type="Proteomes" id="UP000821853"/>
    </source>
</evidence>
<dbReference type="Pfam" id="PF08241">
    <property type="entry name" value="Methyltransf_11"/>
    <property type="match status" value="1"/>
</dbReference>
<keyword evidence="1" id="KW-0812">Transmembrane</keyword>
<dbReference type="Proteomes" id="UP000821853">
    <property type="component" value="Chromosome 9"/>
</dbReference>
<dbReference type="CDD" id="cd02440">
    <property type="entry name" value="AdoMet_MTases"/>
    <property type="match status" value="1"/>
</dbReference>
<feature type="domain" description="Methyltransferase type 11" evidence="2">
    <location>
        <begin position="83"/>
        <end position="179"/>
    </location>
</feature>
<evidence type="ECO:0000259" key="2">
    <source>
        <dbReference type="Pfam" id="PF08241"/>
    </source>
</evidence>
<dbReference type="AlphaFoldDB" id="A0A9J6H6C3"/>
<dbReference type="InterPro" id="IPR013216">
    <property type="entry name" value="Methyltransf_11"/>
</dbReference>
<dbReference type="OrthoDB" id="6491557at2759"/>
<keyword evidence="1" id="KW-1133">Transmembrane helix</keyword>
<dbReference type="PANTHER" id="PTHR45036:SF1">
    <property type="entry name" value="METHYLTRANSFERASE LIKE 7A"/>
    <property type="match status" value="1"/>
</dbReference>
<dbReference type="EMBL" id="JABSTR010000011">
    <property type="protein sequence ID" value="KAH9382260.1"/>
    <property type="molecule type" value="Genomic_DNA"/>
</dbReference>
<feature type="transmembrane region" description="Helical" evidence="1">
    <location>
        <begin position="6"/>
        <end position="28"/>
    </location>
</feature>
<proteinExistence type="predicted"/>
<dbReference type="PANTHER" id="PTHR45036">
    <property type="entry name" value="METHYLTRANSFERASE LIKE 7B"/>
    <property type="match status" value="1"/>
</dbReference>
<organism evidence="3 4">
    <name type="scientific">Haemaphysalis longicornis</name>
    <name type="common">Bush tick</name>
    <dbReference type="NCBI Taxonomy" id="44386"/>
    <lineage>
        <taxon>Eukaryota</taxon>
        <taxon>Metazoa</taxon>
        <taxon>Ecdysozoa</taxon>
        <taxon>Arthropoda</taxon>
        <taxon>Chelicerata</taxon>
        <taxon>Arachnida</taxon>
        <taxon>Acari</taxon>
        <taxon>Parasitiformes</taxon>
        <taxon>Ixodida</taxon>
        <taxon>Ixodoidea</taxon>
        <taxon>Ixodidae</taxon>
        <taxon>Haemaphysalinae</taxon>
        <taxon>Haemaphysalis</taxon>
    </lineage>
</organism>
<dbReference type="OMA" id="NRECHED"/>
<dbReference type="Gene3D" id="3.40.50.150">
    <property type="entry name" value="Vaccinia Virus protein VP39"/>
    <property type="match status" value="1"/>
</dbReference>